<feature type="domain" description="Clathrin/coatomer adaptor adaptin-like N-terminal" evidence="6">
    <location>
        <begin position="16"/>
        <end position="147"/>
    </location>
</feature>
<dbReference type="InterPro" id="IPR011989">
    <property type="entry name" value="ARM-like"/>
</dbReference>
<dbReference type="SUPFAM" id="SSF48371">
    <property type="entry name" value="ARM repeat"/>
    <property type="match status" value="1"/>
</dbReference>
<protein>
    <submittedName>
        <fullName evidence="7">AP-4 complex subunit beta-1</fullName>
    </submittedName>
</protein>
<evidence type="ECO:0000259" key="6">
    <source>
        <dbReference type="Pfam" id="PF01602"/>
    </source>
</evidence>
<evidence type="ECO:0000313" key="7">
    <source>
        <dbReference type="EMBL" id="KAG0258247.1"/>
    </source>
</evidence>
<dbReference type="OrthoDB" id="10254310at2759"/>
<keyword evidence="5" id="KW-0472">Membrane</keyword>
<dbReference type="EMBL" id="JAAAJA010000226">
    <property type="protein sequence ID" value="KAG0258247.1"/>
    <property type="molecule type" value="Genomic_DNA"/>
</dbReference>
<dbReference type="Proteomes" id="UP000726737">
    <property type="component" value="Unassembled WGS sequence"/>
</dbReference>
<dbReference type="AlphaFoldDB" id="A0A9P6U3P4"/>
<keyword evidence="3" id="KW-0813">Transport</keyword>
<dbReference type="PANTHER" id="PTHR11134">
    <property type="entry name" value="ADAPTOR COMPLEX SUBUNIT BETA FAMILY MEMBER"/>
    <property type="match status" value="1"/>
</dbReference>
<dbReference type="InterPro" id="IPR026739">
    <property type="entry name" value="AP_beta"/>
</dbReference>
<comment type="caution">
    <text evidence="7">The sequence shown here is derived from an EMBL/GenBank/DDBJ whole genome shotgun (WGS) entry which is preliminary data.</text>
</comment>
<dbReference type="GO" id="GO:0016192">
    <property type="term" value="P:vesicle-mediated transport"/>
    <property type="evidence" value="ECO:0007669"/>
    <property type="project" value="InterPro"/>
</dbReference>
<dbReference type="Pfam" id="PF01602">
    <property type="entry name" value="Adaptin_N"/>
    <property type="match status" value="1"/>
</dbReference>
<proteinExistence type="inferred from homology"/>
<dbReference type="Gene3D" id="1.25.10.10">
    <property type="entry name" value="Leucine-rich Repeat Variant"/>
    <property type="match status" value="1"/>
</dbReference>
<evidence type="ECO:0000256" key="3">
    <source>
        <dbReference type="ARBA" id="ARBA00022448"/>
    </source>
</evidence>
<dbReference type="InterPro" id="IPR002553">
    <property type="entry name" value="Clathrin/coatomer_adapt-like_N"/>
</dbReference>
<evidence type="ECO:0000256" key="1">
    <source>
        <dbReference type="ARBA" id="ARBA00004308"/>
    </source>
</evidence>
<evidence type="ECO:0000313" key="8">
    <source>
        <dbReference type="Proteomes" id="UP000726737"/>
    </source>
</evidence>
<comment type="subcellular location">
    <subcellularLocation>
        <location evidence="1">Endomembrane system</location>
    </subcellularLocation>
</comment>
<name>A0A9P6U3P4_9FUNG</name>
<comment type="similarity">
    <text evidence="2">Belongs to the adaptor complexes large subunit family.</text>
</comment>
<evidence type="ECO:0000256" key="2">
    <source>
        <dbReference type="ARBA" id="ARBA00006613"/>
    </source>
</evidence>
<gene>
    <name evidence="7" type="primary">AP4B1_1</name>
    <name evidence="7" type="ORF">BG011_003402</name>
</gene>
<feature type="non-terminal residue" evidence="7">
    <location>
        <position position="1"/>
    </location>
</feature>
<evidence type="ECO:0000256" key="5">
    <source>
        <dbReference type="ARBA" id="ARBA00023136"/>
    </source>
</evidence>
<keyword evidence="8" id="KW-1185">Reference proteome</keyword>
<dbReference type="GO" id="GO:0012505">
    <property type="term" value="C:endomembrane system"/>
    <property type="evidence" value="ECO:0007669"/>
    <property type="project" value="UniProtKB-SubCell"/>
</dbReference>
<reference evidence="7" key="1">
    <citation type="journal article" date="2020" name="Fungal Divers.">
        <title>Resolving the Mortierellaceae phylogeny through synthesis of multi-gene phylogenetics and phylogenomics.</title>
        <authorList>
            <person name="Vandepol N."/>
            <person name="Liber J."/>
            <person name="Desiro A."/>
            <person name="Na H."/>
            <person name="Kennedy M."/>
            <person name="Barry K."/>
            <person name="Grigoriev I.V."/>
            <person name="Miller A.N."/>
            <person name="O'Donnell K."/>
            <person name="Stajich J.E."/>
            <person name="Bonito G."/>
        </authorList>
    </citation>
    <scope>NUCLEOTIDE SEQUENCE</scope>
    <source>
        <strain evidence="7">KOD948</strain>
    </source>
</reference>
<dbReference type="InterPro" id="IPR016024">
    <property type="entry name" value="ARM-type_fold"/>
</dbReference>
<accession>A0A9P6U3P4</accession>
<dbReference type="GO" id="GO:0030117">
    <property type="term" value="C:membrane coat"/>
    <property type="evidence" value="ECO:0007669"/>
    <property type="project" value="InterPro"/>
</dbReference>
<keyword evidence="4" id="KW-0653">Protein transport</keyword>
<organism evidence="7 8">
    <name type="scientific">Mortierella polycephala</name>
    <dbReference type="NCBI Taxonomy" id="41804"/>
    <lineage>
        <taxon>Eukaryota</taxon>
        <taxon>Fungi</taxon>
        <taxon>Fungi incertae sedis</taxon>
        <taxon>Mucoromycota</taxon>
        <taxon>Mortierellomycotina</taxon>
        <taxon>Mortierellomycetes</taxon>
        <taxon>Mortierellales</taxon>
        <taxon>Mortierellaceae</taxon>
        <taxon>Mortierella</taxon>
    </lineage>
</organism>
<sequence length="151" mass="16777">MDVTELIDAFKDQSSQATANHAQHIQRVQELMGQGFDVSSLFPTMVSSASTRDIIVKKAAYAFLSKYGHLNEELCFLSINTLHQDCADLDPIVRSLALRTLCSLGLLFQKSVLRFMLQPLNKGLQDKNAHVRKTAAMACISLFELDSAFVL</sequence>
<dbReference type="GO" id="GO:0006886">
    <property type="term" value="P:intracellular protein transport"/>
    <property type="evidence" value="ECO:0007669"/>
    <property type="project" value="InterPro"/>
</dbReference>
<evidence type="ECO:0000256" key="4">
    <source>
        <dbReference type="ARBA" id="ARBA00022927"/>
    </source>
</evidence>